<dbReference type="RefSeq" id="WP_139603400.1">
    <property type="nucleotide sequence ID" value="NZ_VDCQ01000022.1"/>
</dbReference>
<dbReference type="Proteomes" id="UP000307943">
    <property type="component" value="Unassembled WGS sequence"/>
</dbReference>
<dbReference type="EMBL" id="VDCQ01000022">
    <property type="protein sequence ID" value="TNJ65060.1"/>
    <property type="molecule type" value="Genomic_DNA"/>
</dbReference>
<gene>
    <name evidence="1" type="ORF">FE784_16880</name>
</gene>
<comment type="caution">
    <text evidence="1">The sequence shown here is derived from an EMBL/GenBank/DDBJ whole genome shotgun (WGS) entry which is preliminary data.</text>
</comment>
<name>A0A5C4T927_9BACL</name>
<protein>
    <submittedName>
        <fullName evidence="1">Uncharacterized protein</fullName>
    </submittedName>
</protein>
<organism evidence="1 2">
    <name type="scientific">Paenibacillus hemerocallicola</name>
    <dbReference type="NCBI Taxonomy" id="1172614"/>
    <lineage>
        <taxon>Bacteria</taxon>
        <taxon>Bacillati</taxon>
        <taxon>Bacillota</taxon>
        <taxon>Bacilli</taxon>
        <taxon>Bacillales</taxon>
        <taxon>Paenibacillaceae</taxon>
        <taxon>Paenibacillus</taxon>
    </lineage>
</organism>
<keyword evidence="2" id="KW-1185">Reference proteome</keyword>
<accession>A0A5C4T927</accession>
<reference evidence="1 2" key="1">
    <citation type="submission" date="2019-05" db="EMBL/GenBank/DDBJ databases">
        <title>We sequenced the genome of Paenibacillus hemerocallicola KCTC 33185 for further insight into its adaptation and study the phylogeny of Paenibacillus.</title>
        <authorList>
            <person name="Narsing Rao M.P."/>
        </authorList>
    </citation>
    <scope>NUCLEOTIDE SEQUENCE [LARGE SCALE GENOMIC DNA]</scope>
    <source>
        <strain evidence="1 2">KCTC 33185</strain>
    </source>
</reference>
<proteinExistence type="predicted"/>
<sequence length="60" mass="6780">MVMVQWSPNLQEAVRAAVKKGKSFDNANINYGIVDSERRMLERVLSKPSVQKVGVATVWF</sequence>
<evidence type="ECO:0000313" key="2">
    <source>
        <dbReference type="Proteomes" id="UP000307943"/>
    </source>
</evidence>
<evidence type="ECO:0000313" key="1">
    <source>
        <dbReference type="EMBL" id="TNJ65060.1"/>
    </source>
</evidence>
<dbReference type="AlphaFoldDB" id="A0A5C4T927"/>